<dbReference type="KEGG" id="ned:HUN01_05240"/>
<organism evidence="1 2">
    <name type="scientific">Nostoc edaphicum CCNP1411</name>
    <dbReference type="NCBI Taxonomy" id="1472755"/>
    <lineage>
        <taxon>Bacteria</taxon>
        <taxon>Bacillati</taxon>
        <taxon>Cyanobacteriota</taxon>
        <taxon>Cyanophyceae</taxon>
        <taxon>Nostocales</taxon>
        <taxon>Nostocaceae</taxon>
        <taxon>Nostoc</taxon>
    </lineage>
</organism>
<accession>A0A7D7LER2</accession>
<keyword evidence="2" id="KW-1185">Reference proteome</keyword>
<name>A0A7D7LER2_9NOSO</name>
<proteinExistence type="predicted"/>
<evidence type="ECO:0000313" key="1">
    <source>
        <dbReference type="EMBL" id="QMS87007.1"/>
    </source>
</evidence>
<evidence type="ECO:0000313" key="2">
    <source>
        <dbReference type="Proteomes" id="UP000514713"/>
    </source>
</evidence>
<reference evidence="2" key="1">
    <citation type="submission" date="2020-06" db="EMBL/GenBank/DDBJ databases">
        <title>Nostoc edaphicum CCNP1411 genome.</title>
        <authorList>
            <person name="Fidor A."/>
            <person name="Grabski M."/>
            <person name="Gawor J."/>
            <person name="Gromadka R."/>
            <person name="Wegrzyn G."/>
            <person name="Mazur-Marzec H."/>
        </authorList>
    </citation>
    <scope>NUCLEOTIDE SEQUENCE [LARGE SCALE GENOMIC DNA]</scope>
    <source>
        <strain evidence="2">CCNP1411</strain>
    </source>
</reference>
<gene>
    <name evidence="1" type="ORF">HUN01_05240</name>
</gene>
<sequence length="233" mass="26348">MQERFSQSTASLSQTTKLIETALIEVQRCSQELTNLAVDVKKANQTSIQVLELHQNNQNSLSEIIPQLKQGATSFTKAINKLDKLEQGIANKADTLSQLIEVVKSYTDQVNSAIEALGDRLILNLSQQIGSNNQQIKAVIANFEEYSNQLGVKFDRSKLDLIDVIHKDNESFNNEYKNVSDLIVKGIIQQTEINKKGLEMLINNVQDFNKDVNNIKDEIYRLREGIEKQVEKI</sequence>
<dbReference type="EMBL" id="CP054698">
    <property type="protein sequence ID" value="QMS87007.1"/>
    <property type="molecule type" value="Genomic_DNA"/>
</dbReference>
<protein>
    <submittedName>
        <fullName evidence="1">Uncharacterized protein</fullName>
    </submittedName>
</protein>
<dbReference type="AlphaFoldDB" id="A0A7D7LER2"/>
<dbReference type="Proteomes" id="UP000514713">
    <property type="component" value="Chromosome"/>
</dbReference>
<dbReference type="RefSeq" id="WP_181930380.1">
    <property type="nucleotide sequence ID" value="NZ_CP054698.1"/>
</dbReference>